<reference evidence="3" key="1">
    <citation type="submission" date="2020-10" db="EMBL/GenBank/DDBJ databases">
        <title>Ca. Dormibacterota MAGs.</title>
        <authorList>
            <person name="Montgomery K."/>
        </authorList>
    </citation>
    <scope>NUCLEOTIDE SEQUENCE [LARGE SCALE GENOMIC DNA]</scope>
    <source>
        <strain evidence="3">SC8812_S17_10</strain>
    </source>
</reference>
<protein>
    <submittedName>
        <fullName evidence="3">DUF4111 domain-containing protein</fullName>
    </submittedName>
</protein>
<organism evidence="3 4">
    <name type="scientific">Candidatus Nephthysia bennettiae</name>
    <dbReference type="NCBI Taxonomy" id="3127016"/>
    <lineage>
        <taxon>Bacteria</taxon>
        <taxon>Bacillati</taxon>
        <taxon>Candidatus Dormiibacterota</taxon>
        <taxon>Candidatus Dormibacteria</taxon>
        <taxon>Candidatus Dormibacterales</taxon>
        <taxon>Candidatus Dormibacteraceae</taxon>
        <taxon>Candidatus Nephthysia</taxon>
    </lineage>
</organism>
<dbReference type="Proteomes" id="UP000612893">
    <property type="component" value="Unassembled WGS sequence"/>
</dbReference>
<evidence type="ECO:0000313" key="4">
    <source>
        <dbReference type="Proteomes" id="UP000612893"/>
    </source>
</evidence>
<dbReference type="Pfam" id="PF13427">
    <property type="entry name" value="AadA_C"/>
    <property type="match status" value="1"/>
</dbReference>
<evidence type="ECO:0000259" key="2">
    <source>
        <dbReference type="Pfam" id="PF13427"/>
    </source>
</evidence>
<dbReference type="InterPro" id="IPR025184">
    <property type="entry name" value="AadA_C"/>
</dbReference>
<dbReference type="AlphaFoldDB" id="A0A934K8F7"/>
<sequence>MTGGAGRSVLYLCRTGEQLSKGEAARWTAREVPAFANLIRNAVACRDESRHGAVTDGSAMLDETRRFVKVVAEIVR</sequence>
<name>A0A934K8F7_9BACT</name>
<gene>
    <name evidence="3" type="ORF">JF922_13945</name>
</gene>
<proteinExistence type="predicted"/>
<accession>A0A934K8F7</accession>
<comment type="caution">
    <text evidence="3">The sequence shown here is derived from an EMBL/GenBank/DDBJ whole genome shotgun (WGS) entry which is preliminary data.</text>
</comment>
<dbReference type="GO" id="GO:0016740">
    <property type="term" value="F:transferase activity"/>
    <property type="evidence" value="ECO:0007669"/>
    <property type="project" value="UniProtKB-KW"/>
</dbReference>
<evidence type="ECO:0000313" key="3">
    <source>
        <dbReference type="EMBL" id="MBJ7599162.1"/>
    </source>
</evidence>
<keyword evidence="4" id="KW-1185">Reference proteome</keyword>
<evidence type="ECO:0000256" key="1">
    <source>
        <dbReference type="ARBA" id="ARBA00022679"/>
    </source>
</evidence>
<keyword evidence="1" id="KW-0808">Transferase</keyword>
<dbReference type="EMBL" id="JAEKNR010000142">
    <property type="protein sequence ID" value="MBJ7599162.1"/>
    <property type="molecule type" value="Genomic_DNA"/>
</dbReference>
<feature type="domain" description="Adenylyltransferase AadA C-terminal" evidence="2">
    <location>
        <begin position="9"/>
        <end position="68"/>
    </location>
</feature>